<feature type="active site" description="Charge relay system" evidence="6">
    <location>
        <position position="115"/>
    </location>
</feature>
<name>A0ABS4GU54_9BACL</name>
<feature type="domain" description="Peptidase S8/S53" evidence="7">
    <location>
        <begin position="106"/>
        <end position="348"/>
    </location>
</feature>
<dbReference type="InterPro" id="IPR034202">
    <property type="entry name" value="Subtilisin_Carlsberg-like"/>
</dbReference>
<dbReference type="PANTHER" id="PTHR43806">
    <property type="entry name" value="PEPTIDASE S8"/>
    <property type="match status" value="1"/>
</dbReference>
<comment type="caution">
    <text evidence="8">The sequence shown here is derived from an EMBL/GenBank/DDBJ whole genome shotgun (WGS) entry which is preliminary data.</text>
</comment>
<gene>
    <name evidence="8" type="ORF">J2Z37_003799</name>
</gene>
<keyword evidence="4 6" id="KW-0378">Hydrolase</keyword>
<dbReference type="InterPro" id="IPR023827">
    <property type="entry name" value="Peptidase_S8_Asp-AS"/>
</dbReference>
<dbReference type="PROSITE" id="PS51892">
    <property type="entry name" value="SUBTILASE"/>
    <property type="match status" value="1"/>
</dbReference>
<dbReference type="EMBL" id="JAGGKT010000013">
    <property type="protein sequence ID" value="MBP1933786.1"/>
    <property type="molecule type" value="Genomic_DNA"/>
</dbReference>
<dbReference type="Pfam" id="PF00082">
    <property type="entry name" value="Peptidase_S8"/>
    <property type="match status" value="1"/>
</dbReference>
<dbReference type="PRINTS" id="PR00723">
    <property type="entry name" value="SUBTILISIN"/>
</dbReference>
<evidence type="ECO:0000256" key="5">
    <source>
        <dbReference type="ARBA" id="ARBA00022825"/>
    </source>
</evidence>
<evidence type="ECO:0000256" key="4">
    <source>
        <dbReference type="ARBA" id="ARBA00022801"/>
    </source>
</evidence>
<organism evidence="8 9">
    <name type="scientific">Ammoniphilus resinae</name>
    <dbReference type="NCBI Taxonomy" id="861532"/>
    <lineage>
        <taxon>Bacteria</taxon>
        <taxon>Bacillati</taxon>
        <taxon>Bacillota</taxon>
        <taxon>Bacilli</taxon>
        <taxon>Bacillales</taxon>
        <taxon>Paenibacillaceae</taxon>
        <taxon>Aneurinibacillus group</taxon>
        <taxon>Ammoniphilus</taxon>
    </lineage>
</organism>
<dbReference type="Proteomes" id="UP001519343">
    <property type="component" value="Unassembled WGS sequence"/>
</dbReference>
<keyword evidence="3" id="KW-0479">Metal-binding</keyword>
<proteinExistence type="inferred from homology"/>
<dbReference type="CDD" id="cd07477">
    <property type="entry name" value="Peptidases_S8_Subtilisin_subset"/>
    <property type="match status" value="1"/>
</dbReference>
<dbReference type="RefSeq" id="WP_209811795.1">
    <property type="nucleotide sequence ID" value="NZ_JAGGKT010000013.1"/>
</dbReference>
<evidence type="ECO:0000256" key="2">
    <source>
        <dbReference type="ARBA" id="ARBA00022670"/>
    </source>
</evidence>
<protein>
    <submittedName>
        <fullName evidence="8">Subtilisin family serine protease</fullName>
    </submittedName>
</protein>
<sequence>MKQVDPIILCFHEEQEYLHFCTNLPKKIRKRMRHYPRWHCCAMEKDDYNHLKERMNQAENQEHERKVSIESNVQYHLHETVSANQQITPWGVSAVKAPEVWKISTGSGVRVGILDTGIDGKHPDLRENIKGGVNTVDRTSPFIDQNGHGTHVAGTVAALNNDYGVVGVAPNVELYALKAFSKDGSASLTDIAEAIHWAIDHKIQIINMSFGSRETSTVLHRAIKEALKHGILMIASSGNAAETLDYPAGHKEVLAVGAIDRKGKVAEFSNFGRTLNYVQPGVDILSTWPTPPKYNVLSGTSMATPHLVGLCALLLSRAPHLTPVQVKHHLDRSTVKLNKISSRRQGRGVVVASKLLAQLND</sequence>
<reference evidence="8 9" key="1">
    <citation type="submission" date="2021-03" db="EMBL/GenBank/DDBJ databases">
        <title>Genomic Encyclopedia of Type Strains, Phase IV (KMG-IV): sequencing the most valuable type-strain genomes for metagenomic binning, comparative biology and taxonomic classification.</title>
        <authorList>
            <person name="Goeker M."/>
        </authorList>
    </citation>
    <scope>NUCLEOTIDE SEQUENCE [LARGE SCALE GENOMIC DNA]</scope>
    <source>
        <strain evidence="8 9">DSM 24738</strain>
    </source>
</reference>
<dbReference type="PROSITE" id="PS00137">
    <property type="entry name" value="SUBTILASE_HIS"/>
    <property type="match status" value="1"/>
</dbReference>
<comment type="similarity">
    <text evidence="1 6">Belongs to the peptidase S8 family.</text>
</comment>
<dbReference type="InterPro" id="IPR015500">
    <property type="entry name" value="Peptidase_S8_subtilisin-rel"/>
</dbReference>
<dbReference type="SUPFAM" id="SSF52743">
    <property type="entry name" value="Subtilisin-like"/>
    <property type="match status" value="1"/>
</dbReference>
<dbReference type="InterPro" id="IPR050131">
    <property type="entry name" value="Peptidase_S8_subtilisin-like"/>
</dbReference>
<evidence type="ECO:0000313" key="9">
    <source>
        <dbReference type="Proteomes" id="UP001519343"/>
    </source>
</evidence>
<dbReference type="PROSITE" id="PS00136">
    <property type="entry name" value="SUBTILASE_ASP"/>
    <property type="match status" value="1"/>
</dbReference>
<dbReference type="GO" id="GO:0006508">
    <property type="term" value="P:proteolysis"/>
    <property type="evidence" value="ECO:0007669"/>
    <property type="project" value="UniProtKB-KW"/>
</dbReference>
<dbReference type="InterPro" id="IPR022398">
    <property type="entry name" value="Peptidase_S8_His-AS"/>
</dbReference>
<evidence type="ECO:0000256" key="3">
    <source>
        <dbReference type="ARBA" id="ARBA00022723"/>
    </source>
</evidence>
<dbReference type="InterPro" id="IPR000209">
    <property type="entry name" value="Peptidase_S8/S53_dom"/>
</dbReference>
<accession>A0ABS4GU54</accession>
<feature type="active site" description="Charge relay system" evidence="6">
    <location>
        <position position="148"/>
    </location>
</feature>
<dbReference type="InterPro" id="IPR036852">
    <property type="entry name" value="Peptidase_S8/S53_dom_sf"/>
</dbReference>
<keyword evidence="2 6" id="KW-0645">Protease</keyword>
<evidence type="ECO:0000256" key="1">
    <source>
        <dbReference type="ARBA" id="ARBA00011073"/>
    </source>
</evidence>
<keyword evidence="5 6" id="KW-0720">Serine protease</keyword>
<evidence type="ECO:0000313" key="8">
    <source>
        <dbReference type="EMBL" id="MBP1933786.1"/>
    </source>
</evidence>
<dbReference type="PANTHER" id="PTHR43806:SF11">
    <property type="entry name" value="CEREVISIN-RELATED"/>
    <property type="match status" value="1"/>
</dbReference>
<keyword evidence="9" id="KW-1185">Reference proteome</keyword>
<evidence type="ECO:0000256" key="6">
    <source>
        <dbReference type="PROSITE-ProRule" id="PRU01240"/>
    </source>
</evidence>
<feature type="active site" description="Charge relay system" evidence="6">
    <location>
        <position position="301"/>
    </location>
</feature>
<dbReference type="GO" id="GO:0008233">
    <property type="term" value="F:peptidase activity"/>
    <property type="evidence" value="ECO:0007669"/>
    <property type="project" value="UniProtKB-KW"/>
</dbReference>
<dbReference type="Gene3D" id="3.40.50.200">
    <property type="entry name" value="Peptidase S8/S53 domain"/>
    <property type="match status" value="1"/>
</dbReference>
<evidence type="ECO:0000259" key="7">
    <source>
        <dbReference type="Pfam" id="PF00082"/>
    </source>
</evidence>